<protein>
    <recommendedName>
        <fullName evidence="2 4">acylphosphatase</fullName>
        <ecNumber evidence="2 4">3.6.1.7</ecNumber>
    </recommendedName>
</protein>
<dbReference type="AlphaFoldDB" id="A0A0G0Z7W0"/>
<comment type="caution">
    <text evidence="7">The sequence shown here is derived from an EMBL/GenBank/DDBJ whole genome shotgun (WGS) entry which is preliminary data.</text>
</comment>
<keyword evidence="4" id="KW-0378">Hydrolase</keyword>
<dbReference type="GO" id="GO:0003998">
    <property type="term" value="F:acylphosphatase activity"/>
    <property type="evidence" value="ECO:0007669"/>
    <property type="project" value="UniProtKB-EC"/>
</dbReference>
<evidence type="ECO:0000313" key="8">
    <source>
        <dbReference type="Proteomes" id="UP000033869"/>
    </source>
</evidence>
<comment type="similarity">
    <text evidence="1 5">Belongs to the acylphosphatase family.</text>
</comment>
<sequence>MKRNEITVSGDVQGVFYRHHALKKAKILKVKGWIRNEVNGEISMVVEGNDDALKNFVDWVWEGSPMSDVADVEIEEKEATGEFEEFRII</sequence>
<feature type="domain" description="Acylphosphatase-like" evidence="6">
    <location>
        <begin position="3"/>
        <end position="89"/>
    </location>
</feature>
<dbReference type="PROSITE" id="PS51160">
    <property type="entry name" value="ACYLPHOSPHATASE_3"/>
    <property type="match status" value="1"/>
</dbReference>
<dbReference type="PANTHER" id="PTHR47268:SF4">
    <property type="entry name" value="ACYLPHOSPHATASE"/>
    <property type="match status" value="1"/>
</dbReference>
<dbReference type="Gene3D" id="3.30.70.100">
    <property type="match status" value="1"/>
</dbReference>
<accession>A0A0G0Z7W0</accession>
<evidence type="ECO:0000259" key="6">
    <source>
        <dbReference type="PROSITE" id="PS51160"/>
    </source>
</evidence>
<evidence type="ECO:0000256" key="1">
    <source>
        <dbReference type="ARBA" id="ARBA00005614"/>
    </source>
</evidence>
<dbReference type="InterPro" id="IPR001792">
    <property type="entry name" value="Acylphosphatase-like_dom"/>
</dbReference>
<dbReference type="InterPro" id="IPR020456">
    <property type="entry name" value="Acylphosphatase"/>
</dbReference>
<dbReference type="Pfam" id="PF00708">
    <property type="entry name" value="Acylphosphatase"/>
    <property type="match status" value="1"/>
</dbReference>
<dbReference type="PANTHER" id="PTHR47268">
    <property type="entry name" value="ACYLPHOSPHATASE"/>
    <property type="match status" value="1"/>
</dbReference>
<reference evidence="7 8" key="1">
    <citation type="journal article" date="2015" name="Nature">
        <title>rRNA introns, odd ribosomes, and small enigmatic genomes across a large radiation of phyla.</title>
        <authorList>
            <person name="Brown C.T."/>
            <person name="Hug L.A."/>
            <person name="Thomas B.C."/>
            <person name="Sharon I."/>
            <person name="Castelle C.J."/>
            <person name="Singh A."/>
            <person name="Wilkins M.J."/>
            <person name="Williams K.H."/>
            <person name="Banfield J.F."/>
        </authorList>
    </citation>
    <scope>NUCLEOTIDE SEQUENCE [LARGE SCALE GENOMIC DNA]</scope>
</reference>
<name>A0A0G0Z7W0_UNCC2</name>
<evidence type="ECO:0000256" key="2">
    <source>
        <dbReference type="ARBA" id="ARBA00012150"/>
    </source>
</evidence>
<proteinExistence type="inferred from homology"/>
<comment type="catalytic activity">
    <reaction evidence="3 4">
        <text>an acyl phosphate + H2O = a carboxylate + phosphate + H(+)</text>
        <dbReference type="Rhea" id="RHEA:14965"/>
        <dbReference type="ChEBI" id="CHEBI:15377"/>
        <dbReference type="ChEBI" id="CHEBI:15378"/>
        <dbReference type="ChEBI" id="CHEBI:29067"/>
        <dbReference type="ChEBI" id="CHEBI:43474"/>
        <dbReference type="ChEBI" id="CHEBI:59918"/>
        <dbReference type="EC" id="3.6.1.7"/>
    </reaction>
</comment>
<evidence type="ECO:0000313" key="7">
    <source>
        <dbReference type="EMBL" id="KKS09093.1"/>
    </source>
</evidence>
<evidence type="ECO:0000256" key="4">
    <source>
        <dbReference type="PROSITE-ProRule" id="PRU00520"/>
    </source>
</evidence>
<feature type="active site" evidence="4">
    <location>
        <position position="36"/>
    </location>
</feature>
<dbReference type="EC" id="3.6.1.7" evidence="2 4"/>
<dbReference type="InterPro" id="IPR036046">
    <property type="entry name" value="Acylphosphatase-like_dom_sf"/>
</dbReference>
<gene>
    <name evidence="7" type="ORF">UU65_C0003G0148</name>
</gene>
<evidence type="ECO:0000256" key="3">
    <source>
        <dbReference type="ARBA" id="ARBA00047645"/>
    </source>
</evidence>
<dbReference type="SUPFAM" id="SSF54975">
    <property type="entry name" value="Acylphosphatase/BLUF domain-like"/>
    <property type="match status" value="1"/>
</dbReference>
<dbReference type="EMBL" id="LCBL01000003">
    <property type="protein sequence ID" value="KKS09093.1"/>
    <property type="molecule type" value="Genomic_DNA"/>
</dbReference>
<organism evidence="7 8">
    <name type="scientific">candidate division CPR2 bacterium GW2011_GWC1_41_48</name>
    <dbReference type="NCBI Taxonomy" id="1618344"/>
    <lineage>
        <taxon>Bacteria</taxon>
        <taxon>Bacteria division CPR2</taxon>
    </lineage>
</organism>
<dbReference type="Proteomes" id="UP000033869">
    <property type="component" value="Unassembled WGS sequence"/>
</dbReference>
<evidence type="ECO:0000256" key="5">
    <source>
        <dbReference type="RuleBase" id="RU004168"/>
    </source>
</evidence>
<feature type="active site" evidence="4">
    <location>
        <position position="18"/>
    </location>
</feature>